<protein>
    <submittedName>
        <fullName evidence="2">Uncharacterized protein</fullName>
    </submittedName>
</protein>
<evidence type="ECO:0000313" key="3">
    <source>
        <dbReference type="Proteomes" id="UP000192428"/>
    </source>
</evidence>
<dbReference type="Proteomes" id="UP000192428">
    <property type="component" value="Unassembled WGS sequence"/>
</dbReference>
<name>A0A1X0WQ93_STROR</name>
<reference evidence="2 3" key="1">
    <citation type="journal article" date="2016" name="PLoS ONE">
        <title>Comparative Genomics Analysis of Streptococcus tigurinus Strains Identifies Genetic Elements Specifically and Uniquely Present in Highly Virulent Strains.</title>
        <authorList>
            <person name="Diene S.M."/>
            <person name="Francois P."/>
            <person name="Zbinden A."/>
            <person name="Entenza J.M."/>
            <person name="Resch G."/>
        </authorList>
    </citation>
    <scope>NUCLEOTIDE SEQUENCE [LARGE SCALE GENOMIC DNA]</scope>
    <source>
        <strain evidence="2 3">AZ_8</strain>
    </source>
</reference>
<dbReference type="AlphaFoldDB" id="A0A1X0WQ93"/>
<sequence length="196" mass="21722">MIDWIKENMVVSIVVGILLILAGIGIVSSFRPSQQTKIEEAAQVSSSGTTQNEPSSKEETADEKNYRTAKLKLERPYVEASSEDKKEVLKAFEEAVADIKKTNFLPNVKGTIENHLSMTQNAMVQTFAMALLTNQYDFQPKQLEVMPTESDDVIQFLVVLTKNGEENSYFVGNFNTTVQQIQLKAYVGGNIGGTYG</sequence>
<organism evidence="2 3">
    <name type="scientific">Streptococcus oralis subsp. tigurinus</name>
    <dbReference type="NCBI Taxonomy" id="1077464"/>
    <lineage>
        <taxon>Bacteria</taxon>
        <taxon>Bacillati</taxon>
        <taxon>Bacillota</taxon>
        <taxon>Bacilli</taxon>
        <taxon>Lactobacillales</taxon>
        <taxon>Streptococcaceae</taxon>
        <taxon>Streptococcus</taxon>
    </lineage>
</organism>
<evidence type="ECO:0000256" key="1">
    <source>
        <dbReference type="SAM" id="MobiDB-lite"/>
    </source>
</evidence>
<accession>A0A1X0WQ93</accession>
<comment type="caution">
    <text evidence="2">The sequence shown here is derived from an EMBL/GenBank/DDBJ whole genome shotgun (WGS) entry which is preliminary data.</text>
</comment>
<dbReference type="RefSeq" id="WP_006154511.1">
    <property type="nucleotide sequence ID" value="NZ_LNVF01000001.1"/>
</dbReference>
<gene>
    <name evidence="2" type="ORF">ATE34_02075</name>
</gene>
<feature type="compositionally biased region" description="Polar residues" evidence="1">
    <location>
        <begin position="43"/>
        <end position="54"/>
    </location>
</feature>
<feature type="region of interest" description="Disordered" evidence="1">
    <location>
        <begin position="38"/>
        <end position="66"/>
    </location>
</feature>
<proteinExistence type="predicted"/>
<dbReference type="EMBL" id="LNVF01000001">
    <property type="protein sequence ID" value="ORJ28928.1"/>
    <property type="molecule type" value="Genomic_DNA"/>
</dbReference>
<feature type="compositionally biased region" description="Basic and acidic residues" evidence="1">
    <location>
        <begin position="55"/>
        <end position="66"/>
    </location>
</feature>
<evidence type="ECO:0000313" key="2">
    <source>
        <dbReference type="EMBL" id="ORJ28928.1"/>
    </source>
</evidence>